<name>A0ACD5YUL7_AVESA</name>
<keyword evidence="2" id="KW-1185">Reference proteome</keyword>
<accession>A0ACD5YUL7</accession>
<sequence>MISASPVSSRAHQTCHFYRALDTSNDQMEAQNKEAAALVKKIAGLHAAISKLPSLSPSPEVDALFTALVAACVPPSPVDVTTLGAKVQRMRDELVRLCADAEARLEARCSDALAALDHPLHHLRLYPYYDNYVALSDLEHSLLSRHAPDRLAAPTARVAFLGSGSLPLSSLLLAARHMPHAAVDSFDRCGDANDRARRLLLRRDDGGGGVATRMSFRTADVEGLTHELAAYDVVFLAASVGAAAAGEHKARVMAHLGQHMADGAALVVRSARGARGFLCPVVDPADVARGGFQVLAVHHPDNEVINSVIVARKVVAGGCRELAPAAANPPCKYREVETPRRRLPPTSCHLDAMDEIRRRAW</sequence>
<proteinExistence type="predicted"/>
<evidence type="ECO:0000313" key="1">
    <source>
        <dbReference type="EnsemblPlants" id="AVESA.00010b.r2.6AG1040380.1.CDS.1"/>
    </source>
</evidence>
<dbReference type="EnsemblPlants" id="AVESA.00010b.r2.6AG1040380.1">
    <property type="protein sequence ID" value="AVESA.00010b.r2.6AG1040380.1.CDS.1"/>
    <property type="gene ID" value="AVESA.00010b.r2.6AG1040380"/>
</dbReference>
<organism evidence="1 2">
    <name type="scientific">Avena sativa</name>
    <name type="common">Oat</name>
    <dbReference type="NCBI Taxonomy" id="4498"/>
    <lineage>
        <taxon>Eukaryota</taxon>
        <taxon>Viridiplantae</taxon>
        <taxon>Streptophyta</taxon>
        <taxon>Embryophyta</taxon>
        <taxon>Tracheophyta</taxon>
        <taxon>Spermatophyta</taxon>
        <taxon>Magnoliopsida</taxon>
        <taxon>Liliopsida</taxon>
        <taxon>Poales</taxon>
        <taxon>Poaceae</taxon>
        <taxon>BOP clade</taxon>
        <taxon>Pooideae</taxon>
        <taxon>Poodae</taxon>
        <taxon>Poeae</taxon>
        <taxon>Poeae Chloroplast Group 1 (Aveneae type)</taxon>
        <taxon>Aveninae</taxon>
        <taxon>Avena</taxon>
    </lineage>
</organism>
<protein>
    <submittedName>
        <fullName evidence="1">Uncharacterized protein</fullName>
    </submittedName>
</protein>
<dbReference type="Proteomes" id="UP001732700">
    <property type="component" value="Chromosome 6A"/>
</dbReference>
<reference evidence="1" key="1">
    <citation type="submission" date="2021-05" db="EMBL/GenBank/DDBJ databases">
        <authorList>
            <person name="Scholz U."/>
            <person name="Mascher M."/>
            <person name="Fiebig A."/>
        </authorList>
    </citation>
    <scope>NUCLEOTIDE SEQUENCE [LARGE SCALE GENOMIC DNA]</scope>
</reference>
<reference evidence="1" key="2">
    <citation type="submission" date="2025-09" db="UniProtKB">
        <authorList>
            <consortium name="EnsemblPlants"/>
        </authorList>
    </citation>
    <scope>IDENTIFICATION</scope>
</reference>
<evidence type="ECO:0000313" key="2">
    <source>
        <dbReference type="Proteomes" id="UP001732700"/>
    </source>
</evidence>